<dbReference type="InterPro" id="IPR013087">
    <property type="entry name" value="Znf_C2H2_type"/>
</dbReference>
<accession>A0A9Q8P3K4</accession>
<reference evidence="4" key="1">
    <citation type="submission" date="2021-12" db="EMBL/GenBank/DDBJ databases">
        <authorList>
            <person name="Zaccaron A."/>
            <person name="Stergiopoulos I."/>
        </authorList>
    </citation>
    <scope>NUCLEOTIDE SEQUENCE</scope>
    <source>
        <strain evidence="4">Race5_Kim</strain>
    </source>
</reference>
<dbReference type="GeneID" id="71980757"/>
<reference evidence="4" key="2">
    <citation type="journal article" date="2022" name="Microb. Genom.">
        <title>A chromosome-scale genome assembly of the tomato pathogen Cladosporium fulvum reveals a compartmentalized genome architecture and the presence of a dispensable chromosome.</title>
        <authorList>
            <person name="Zaccaron A.Z."/>
            <person name="Chen L.H."/>
            <person name="Samaras A."/>
            <person name="Stergiopoulos I."/>
        </authorList>
    </citation>
    <scope>NUCLEOTIDE SEQUENCE</scope>
    <source>
        <strain evidence="4">Race5_Kim</strain>
    </source>
</reference>
<feature type="coiled-coil region" evidence="1">
    <location>
        <begin position="623"/>
        <end position="650"/>
    </location>
</feature>
<sequence>MTYRTSEEHLVPSEEYSPYSQPGSVLFSHPCEVDNWCHSIPFAEGYPLTPPDTASECALSDCPDMSAQAWSQASLPEESWRTAPAPGNSTMMQSTGNDWHHGAPITTQELQALDASSWLNVSQGPVDMGLSPVLSQESQNTHSLGSISEPEIPLLPPGLDLSFISEPSWDPSAPVIYSSAGMNQEGLSYATVSPQHVSIEGPLSQGYGLPQSAVSDSHSPMDYFQGPHAPYPRRTASDPSVFQGRPILPRSDGVPASARVQYTAIESRYPHVGAPETARVSNTDGRSKAPMEPAQRQGPPSRHYRASPLSHGSLSPRPDTVPPTRMSGPYASHPSDDFSNFIRYDQEDKTTPVNNSYLGAYGSVAGKLPSSVGGEAKPMIAKSTQDGSAAFRSTSSATSSQVGDGDEGRYRNHPLYSEGPKADGLYHCPFTTDPSCGHKPTKLKCNYDKFIDSHLKPFRCKIESCSKQEFSSTACLLRHEREAHGMHGHGDRPHLCFYPGCERGIPGNGFPRRYNLFDHMKRVHDHKDEAPALIQESQGSRKAASRKRKSPGSLSEEPAAQRRKTQVMQQPTPPPMVMSVPGYAPQAPVYHADARSHNRQRVIYSQWANQRELLEFQMNSVRSPDDEANLQRLSQNIEELRRLSHQARQG</sequence>
<name>A0A9Q8P3K4_PASFU</name>
<dbReference type="Pfam" id="PF26176">
    <property type="entry name" value="zf_C2H2_17_2"/>
    <property type="match status" value="1"/>
</dbReference>
<evidence type="ECO:0000313" key="5">
    <source>
        <dbReference type="Proteomes" id="UP000756132"/>
    </source>
</evidence>
<feature type="region of interest" description="Disordered" evidence="2">
    <location>
        <begin position="269"/>
        <end position="340"/>
    </location>
</feature>
<evidence type="ECO:0000313" key="4">
    <source>
        <dbReference type="EMBL" id="UJO12028.1"/>
    </source>
</evidence>
<dbReference type="EMBL" id="CP090163">
    <property type="protein sequence ID" value="UJO12028.1"/>
    <property type="molecule type" value="Genomic_DNA"/>
</dbReference>
<evidence type="ECO:0000259" key="3">
    <source>
        <dbReference type="SMART" id="SM00355"/>
    </source>
</evidence>
<gene>
    <name evidence="4" type="ORF">CLAFUR5_00879</name>
</gene>
<feature type="domain" description="C2H2-type" evidence="3">
    <location>
        <begin position="494"/>
        <end position="524"/>
    </location>
</feature>
<feature type="compositionally biased region" description="Low complexity" evidence="2">
    <location>
        <begin position="388"/>
        <end position="400"/>
    </location>
</feature>
<dbReference type="Proteomes" id="UP000756132">
    <property type="component" value="Chromosome 1"/>
</dbReference>
<evidence type="ECO:0000256" key="2">
    <source>
        <dbReference type="SAM" id="MobiDB-lite"/>
    </source>
</evidence>
<proteinExistence type="predicted"/>
<dbReference type="OrthoDB" id="5062908at2759"/>
<dbReference type="InterPro" id="IPR059009">
    <property type="entry name" value="Znf_C2H2_17_1st"/>
</dbReference>
<feature type="region of interest" description="Disordered" evidence="2">
    <location>
        <begin position="380"/>
        <end position="410"/>
    </location>
</feature>
<dbReference type="Pfam" id="PF26177">
    <property type="entry name" value="zf_C2H2_17_1st"/>
    <property type="match status" value="1"/>
</dbReference>
<dbReference type="InterPro" id="IPR059095">
    <property type="entry name" value="Znf_C2H2_17_2nd"/>
</dbReference>
<evidence type="ECO:0000256" key="1">
    <source>
        <dbReference type="SAM" id="Coils"/>
    </source>
</evidence>
<keyword evidence="5" id="KW-1185">Reference proteome</keyword>
<protein>
    <recommendedName>
        <fullName evidence="3">C2H2-type domain-containing protein</fullName>
    </recommendedName>
</protein>
<feature type="region of interest" description="Disordered" evidence="2">
    <location>
        <begin position="533"/>
        <end position="573"/>
    </location>
</feature>
<feature type="domain" description="C2H2-type" evidence="3">
    <location>
        <begin position="458"/>
        <end position="484"/>
    </location>
</feature>
<dbReference type="SMART" id="SM00355">
    <property type="entry name" value="ZnF_C2H2"/>
    <property type="match status" value="2"/>
</dbReference>
<keyword evidence="1" id="KW-0175">Coiled coil</keyword>
<dbReference type="AlphaFoldDB" id="A0A9Q8P3K4"/>
<dbReference type="Gene3D" id="3.30.160.60">
    <property type="entry name" value="Classic Zinc Finger"/>
    <property type="match status" value="1"/>
</dbReference>
<dbReference type="KEGG" id="ffu:CLAFUR5_00879"/>
<organism evidence="4 5">
    <name type="scientific">Passalora fulva</name>
    <name type="common">Tomato leaf mold</name>
    <name type="synonym">Cladosporium fulvum</name>
    <dbReference type="NCBI Taxonomy" id="5499"/>
    <lineage>
        <taxon>Eukaryota</taxon>
        <taxon>Fungi</taxon>
        <taxon>Dikarya</taxon>
        <taxon>Ascomycota</taxon>
        <taxon>Pezizomycotina</taxon>
        <taxon>Dothideomycetes</taxon>
        <taxon>Dothideomycetidae</taxon>
        <taxon>Mycosphaerellales</taxon>
        <taxon>Mycosphaerellaceae</taxon>
        <taxon>Fulvia</taxon>
    </lineage>
</organism>
<dbReference type="RefSeq" id="XP_047756394.1">
    <property type="nucleotide sequence ID" value="XM_047900027.1"/>
</dbReference>